<organism evidence="7 8">
    <name type="scientific">Aquabacterium soli</name>
    <dbReference type="NCBI Taxonomy" id="2493092"/>
    <lineage>
        <taxon>Bacteria</taxon>
        <taxon>Pseudomonadati</taxon>
        <taxon>Pseudomonadota</taxon>
        <taxon>Betaproteobacteria</taxon>
        <taxon>Burkholderiales</taxon>
        <taxon>Aquabacterium</taxon>
    </lineage>
</organism>
<feature type="transmembrane region" description="Helical" evidence="6">
    <location>
        <begin position="49"/>
        <end position="78"/>
    </location>
</feature>
<dbReference type="GO" id="GO:0015920">
    <property type="term" value="P:lipopolysaccharide transport"/>
    <property type="evidence" value="ECO:0007669"/>
    <property type="project" value="TreeGrafter"/>
</dbReference>
<dbReference type="RefSeq" id="WP_125243458.1">
    <property type="nucleotide sequence ID" value="NZ_RSED01000008.1"/>
</dbReference>
<gene>
    <name evidence="7" type="primary">lptG</name>
    <name evidence="7" type="ORF">EIP75_11735</name>
</gene>
<feature type="transmembrane region" description="Helical" evidence="6">
    <location>
        <begin position="12"/>
        <end position="29"/>
    </location>
</feature>
<keyword evidence="3 6" id="KW-0812">Transmembrane</keyword>
<reference evidence="7 8" key="1">
    <citation type="submission" date="2018-12" db="EMBL/GenBank/DDBJ databases">
        <title>The whole draft genome of Aquabacterium sp. SJQ9.</title>
        <authorList>
            <person name="Sun L."/>
            <person name="Gao X."/>
            <person name="Chen W."/>
            <person name="Huang K."/>
        </authorList>
    </citation>
    <scope>NUCLEOTIDE SEQUENCE [LARGE SCALE GENOMIC DNA]</scope>
    <source>
        <strain evidence="7 8">SJQ9</strain>
    </source>
</reference>
<dbReference type="OrthoDB" id="9776227at2"/>
<accession>A0A426VAZ9</accession>
<keyword evidence="2" id="KW-1003">Cell membrane</keyword>
<evidence type="ECO:0000313" key="7">
    <source>
        <dbReference type="EMBL" id="RRS04054.1"/>
    </source>
</evidence>
<keyword evidence="4 6" id="KW-1133">Transmembrane helix</keyword>
<dbReference type="Pfam" id="PF03739">
    <property type="entry name" value="LptF_LptG"/>
    <property type="match status" value="1"/>
</dbReference>
<evidence type="ECO:0000256" key="2">
    <source>
        <dbReference type="ARBA" id="ARBA00022475"/>
    </source>
</evidence>
<dbReference type="EMBL" id="RSED01000008">
    <property type="protein sequence ID" value="RRS04054.1"/>
    <property type="molecule type" value="Genomic_DNA"/>
</dbReference>
<evidence type="ECO:0000256" key="4">
    <source>
        <dbReference type="ARBA" id="ARBA00022989"/>
    </source>
</evidence>
<feature type="transmembrane region" description="Helical" evidence="6">
    <location>
        <begin position="303"/>
        <end position="321"/>
    </location>
</feature>
<feature type="transmembrane region" description="Helical" evidence="6">
    <location>
        <begin position="99"/>
        <end position="124"/>
    </location>
</feature>
<evidence type="ECO:0000256" key="1">
    <source>
        <dbReference type="ARBA" id="ARBA00004651"/>
    </source>
</evidence>
<dbReference type="PANTHER" id="PTHR33529:SF2">
    <property type="entry name" value="LIPOPOLYSACCHARIDE EXPORT SYSTEM PERMEASE PROTEIN LPTG"/>
    <property type="match status" value="1"/>
</dbReference>
<evidence type="ECO:0000256" key="6">
    <source>
        <dbReference type="SAM" id="Phobius"/>
    </source>
</evidence>
<protein>
    <submittedName>
        <fullName evidence="7">LPS export ABC transporter permease LptG</fullName>
    </submittedName>
</protein>
<evidence type="ECO:0000256" key="5">
    <source>
        <dbReference type="ARBA" id="ARBA00023136"/>
    </source>
</evidence>
<keyword evidence="5 6" id="KW-0472">Membrane</keyword>
<evidence type="ECO:0000313" key="8">
    <source>
        <dbReference type="Proteomes" id="UP000269265"/>
    </source>
</evidence>
<feature type="transmembrane region" description="Helical" evidence="6">
    <location>
        <begin position="333"/>
        <end position="350"/>
    </location>
</feature>
<feature type="transmembrane region" description="Helical" evidence="6">
    <location>
        <begin position="362"/>
        <end position="384"/>
    </location>
</feature>
<keyword evidence="8" id="KW-1185">Reference proteome</keyword>
<dbReference type="PANTHER" id="PTHR33529">
    <property type="entry name" value="SLR0882 PROTEIN-RELATED"/>
    <property type="match status" value="1"/>
</dbReference>
<comment type="caution">
    <text evidence="7">The sequence shown here is derived from an EMBL/GenBank/DDBJ whole genome shotgun (WGS) entry which is preliminary data.</text>
</comment>
<name>A0A426VAZ9_9BURK</name>
<dbReference type="GO" id="GO:0043190">
    <property type="term" value="C:ATP-binding cassette (ABC) transporter complex"/>
    <property type="evidence" value="ECO:0007669"/>
    <property type="project" value="InterPro"/>
</dbReference>
<dbReference type="NCBIfam" id="TIGR04408">
    <property type="entry name" value="LptG_lptG"/>
    <property type="match status" value="1"/>
</dbReference>
<comment type="subcellular location">
    <subcellularLocation>
        <location evidence="1">Cell membrane</location>
        <topology evidence="1">Multi-pass membrane protein</topology>
    </subcellularLocation>
</comment>
<dbReference type="InterPro" id="IPR005495">
    <property type="entry name" value="LptG/LptF_permease"/>
</dbReference>
<dbReference type="AlphaFoldDB" id="A0A426VAZ9"/>
<dbReference type="Proteomes" id="UP000269265">
    <property type="component" value="Unassembled WGS sequence"/>
</dbReference>
<dbReference type="GO" id="GO:0055085">
    <property type="term" value="P:transmembrane transport"/>
    <property type="evidence" value="ECO:0007669"/>
    <property type="project" value="InterPro"/>
</dbReference>
<dbReference type="InterPro" id="IPR030923">
    <property type="entry name" value="LptG"/>
</dbReference>
<sequence>MKTVRRLLYRQILSSVLFVTLAFLALFFFIDLVDELQDIGRNGYTLTDALWTCILALPGHVYDVFPITLLIGTIMALSQLAQSSEYTILRTSGLGPARALTLLAALGVGSAVMLFAIGDFVAPWTQQMTSLNSSDFRKGQALNLGKGGAWLRESAGPDTPEGHQLTVNVGSATGESHFKNVRIFEFDGQGRMVRRITAQDADISHAMQGSGGASLWALRGVTDTRWASAAKVTPEQETTGQSLVTEQRLDKLDWVSQMTPQVVAASVLPIDTMSTSALWRYTHHLARNAQAAQKYELQFWKKAFSPLTCLVMVALALPFAYLQSRSGGMNLKVFGGVMLGISFVLVNHITSHLGLLHQWQPWLAASAPSIAYLLLSLSAFVWLVRNR</sequence>
<proteinExistence type="predicted"/>
<evidence type="ECO:0000256" key="3">
    <source>
        <dbReference type="ARBA" id="ARBA00022692"/>
    </source>
</evidence>